<evidence type="ECO:0008006" key="5">
    <source>
        <dbReference type="Google" id="ProtNLM"/>
    </source>
</evidence>
<accession>A0ABU3ZW84</accession>
<comment type="caution">
    <text evidence="3">The sequence shown here is derived from an EMBL/GenBank/DDBJ whole genome shotgun (WGS) entry which is preliminary data.</text>
</comment>
<evidence type="ECO:0000313" key="4">
    <source>
        <dbReference type="Proteomes" id="UP001185984"/>
    </source>
</evidence>
<evidence type="ECO:0000313" key="3">
    <source>
        <dbReference type="EMBL" id="MDV5823793.1"/>
    </source>
</evidence>
<dbReference type="EMBL" id="JAPTHD010000003">
    <property type="protein sequence ID" value="MDV5823793.1"/>
    <property type="molecule type" value="Genomic_DNA"/>
</dbReference>
<feature type="chain" id="PRO_5046590135" description="Circumsporozoite protein" evidence="2">
    <location>
        <begin position="21"/>
        <end position="93"/>
    </location>
</feature>
<feature type="signal peptide" evidence="2">
    <location>
        <begin position="1"/>
        <end position="20"/>
    </location>
</feature>
<protein>
    <recommendedName>
        <fullName evidence="5">Circumsporozoite protein</fullName>
    </recommendedName>
</protein>
<gene>
    <name evidence="3" type="ORF">O0R41_09320</name>
</gene>
<evidence type="ECO:0000256" key="2">
    <source>
        <dbReference type="SAM" id="SignalP"/>
    </source>
</evidence>
<reference evidence="4" key="1">
    <citation type="journal article" date="2022" name="J Environ Chem Eng">
        <title>Biodegradation of petroleum oil using a constructed nonpathogenic and heavy metal-tolerant bacterial consortium isolated from marine sponges.</title>
        <authorList>
            <person name="Dechsakulwatana C."/>
            <person name="Rungsihiranrut A."/>
            <person name="Muangchinda C."/>
            <person name="Ningthoujam R."/>
            <person name="Klankeo P."/>
            <person name="Pinyakong O."/>
        </authorList>
    </citation>
    <scope>NUCLEOTIDE SEQUENCE [LARGE SCALE GENOMIC DNA]</scope>
    <source>
        <strain evidence="4">MO2-4</strain>
    </source>
</reference>
<evidence type="ECO:0000256" key="1">
    <source>
        <dbReference type="SAM" id="MobiDB-lite"/>
    </source>
</evidence>
<sequence length="93" mass="9133">MRVNAWIVGTAALLSLTACGGAEKGGNSVQMKDMEVVDGTATDAMTDLDGVQSEGTAIALPGANAAGNDSAAASDARPATPAPTEDAEVVADQ</sequence>
<proteinExistence type="predicted"/>
<dbReference type="Proteomes" id="UP001185984">
    <property type="component" value="Unassembled WGS sequence"/>
</dbReference>
<organism evidence="3 4">
    <name type="scientific">Sphingobium naphthae</name>
    <dbReference type="NCBI Taxonomy" id="1886786"/>
    <lineage>
        <taxon>Bacteria</taxon>
        <taxon>Pseudomonadati</taxon>
        <taxon>Pseudomonadota</taxon>
        <taxon>Alphaproteobacteria</taxon>
        <taxon>Sphingomonadales</taxon>
        <taxon>Sphingomonadaceae</taxon>
        <taxon>Sphingobium</taxon>
    </lineage>
</organism>
<feature type="compositionally biased region" description="Low complexity" evidence="1">
    <location>
        <begin position="62"/>
        <end position="84"/>
    </location>
</feature>
<dbReference type="PROSITE" id="PS51257">
    <property type="entry name" value="PROKAR_LIPOPROTEIN"/>
    <property type="match status" value="1"/>
</dbReference>
<dbReference type="RefSeq" id="WP_317516689.1">
    <property type="nucleotide sequence ID" value="NZ_JAPTHD010000003.1"/>
</dbReference>
<keyword evidence="2" id="KW-0732">Signal</keyword>
<keyword evidence="4" id="KW-1185">Reference proteome</keyword>
<feature type="region of interest" description="Disordered" evidence="1">
    <location>
        <begin position="61"/>
        <end position="93"/>
    </location>
</feature>
<name>A0ABU3ZW84_9SPHN</name>